<dbReference type="AlphaFoldDB" id="A0A151MGQ0"/>
<dbReference type="Proteomes" id="UP000050525">
    <property type="component" value="Unassembled WGS sequence"/>
</dbReference>
<evidence type="ECO:0000313" key="2">
    <source>
        <dbReference type="Proteomes" id="UP000050525"/>
    </source>
</evidence>
<accession>A0A151MGQ0</accession>
<protein>
    <submittedName>
        <fullName evidence="1">Uncharacterized protein</fullName>
    </submittedName>
</protein>
<proteinExistence type="predicted"/>
<dbReference type="EMBL" id="AKHW03006178">
    <property type="protein sequence ID" value="KYO23694.1"/>
    <property type="molecule type" value="Genomic_DNA"/>
</dbReference>
<name>A0A151MGQ0_ALLMI</name>
<comment type="caution">
    <text evidence="1">The sequence shown here is derived from an EMBL/GenBank/DDBJ whole genome shotgun (WGS) entry which is preliminary data.</text>
</comment>
<gene>
    <name evidence="1" type="ORF">Y1Q_0002320</name>
</gene>
<reference evidence="1 2" key="1">
    <citation type="journal article" date="2012" name="Genome Biol.">
        <title>Sequencing three crocodilian genomes to illuminate the evolution of archosaurs and amniotes.</title>
        <authorList>
            <person name="St John J.A."/>
            <person name="Braun E.L."/>
            <person name="Isberg S.R."/>
            <person name="Miles L.G."/>
            <person name="Chong A.Y."/>
            <person name="Gongora J."/>
            <person name="Dalzell P."/>
            <person name="Moran C."/>
            <person name="Bed'hom B."/>
            <person name="Abzhanov A."/>
            <person name="Burgess S.C."/>
            <person name="Cooksey A.M."/>
            <person name="Castoe T.A."/>
            <person name="Crawford N.G."/>
            <person name="Densmore L.D."/>
            <person name="Drew J.C."/>
            <person name="Edwards S.V."/>
            <person name="Faircloth B.C."/>
            <person name="Fujita M.K."/>
            <person name="Greenwold M.J."/>
            <person name="Hoffmann F.G."/>
            <person name="Howard J.M."/>
            <person name="Iguchi T."/>
            <person name="Janes D.E."/>
            <person name="Khan S.Y."/>
            <person name="Kohno S."/>
            <person name="de Koning A.J."/>
            <person name="Lance S.L."/>
            <person name="McCarthy F.M."/>
            <person name="McCormack J.E."/>
            <person name="Merchant M.E."/>
            <person name="Peterson D.G."/>
            <person name="Pollock D.D."/>
            <person name="Pourmand N."/>
            <person name="Raney B.J."/>
            <person name="Roessler K.A."/>
            <person name="Sanford J.R."/>
            <person name="Sawyer R.H."/>
            <person name="Schmidt C.J."/>
            <person name="Triplett E.W."/>
            <person name="Tuberville T.D."/>
            <person name="Venegas-Anaya M."/>
            <person name="Howard J.T."/>
            <person name="Jarvis E.D."/>
            <person name="Guillette L.J.Jr."/>
            <person name="Glenn T.C."/>
            <person name="Green R.E."/>
            <person name="Ray D.A."/>
        </authorList>
    </citation>
    <scope>NUCLEOTIDE SEQUENCE [LARGE SCALE GENOMIC DNA]</scope>
    <source>
        <strain evidence="1">KSC_2009_1</strain>
    </source>
</reference>
<organism evidence="1 2">
    <name type="scientific">Alligator mississippiensis</name>
    <name type="common">American alligator</name>
    <dbReference type="NCBI Taxonomy" id="8496"/>
    <lineage>
        <taxon>Eukaryota</taxon>
        <taxon>Metazoa</taxon>
        <taxon>Chordata</taxon>
        <taxon>Craniata</taxon>
        <taxon>Vertebrata</taxon>
        <taxon>Euteleostomi</taxon>
        <taxon>Archelosauria</taxon>
        <taxon>Archosauria</taxon>
        <taxon>Crocodylia</taxon>
        <taxon>Alligatoridae</taxon>
        <taxon>Alligatorinae</taxon>
        <taxon>Alligator</taxon>
    </lineage>
</organism>
<keyword evidence="2" id="KW-1185">Reference proteome</keyword>
<evidence type="ECO:0000313" key="1">
    <source>
        <dbReference type="EMBL" id="KYO23694.1"/>
    </source>
</evidence>
<sequence length="94" mass="11132">MAESDYFLPSYHSLRQDRGSCWQDGQMDGKLPHGLKHAVHIYLDPEGLAWHILEPKEQITFLSVSMLYNKAQEQMDSKEKYRKKMRRDDGKMPY</sequence>